<evidence type="ECO:0000256" key="4">
    <source>
        <dbReference type="ARBA" id="ARBA00022942"/>
    </source>
</evidence>
<dbReference type="GO" id="GO:0000502">
    <property type="term" value="C:proteasome complex"/>
    <property type="evidence" value="ECO:0007669"/>
    <property type="project" value="UniProtKB-KW"/>
</dbReference>
<name>A0A6A7C827_9PEZI</name>
<organism evidence="7 8">
    <name type="scientific">Piedraia hortae CBS 480.64</name>
    <dbReference type="NCBI Taxonomy" id="1314780"/>
    <lineage>
        <taxon>Eukaryota</taxon>
        <taxon>Fungi</taxon>
        <taxon>Dikarya</taxon>
        <taxon>Ascomycota</taxon>
        <taxon>Pezizomycotina</taxon>
        <taxon>Dothideomycetes</taxon>
        <taxon>Dothideomycetidae</taxon>
        <taxon>Capnodiales</taxon>
        <taxon>Piedraiaceae</taxon>
        <taxon>Piedraia</taxon>
    </lineage>
</organism>
<dbReference type="Pfam" id="PF24492">
    <property type="entry name" value="HEAT_ECM29"/>
    <property type="match status" value="1"/>
</dbReference>
<dbReference type="GO" id="GO:0043248">
    <property type="term" value="P:proteasome assembly"/>
    <property type="evidence" value="ECO:0007669"/>
    <property type="project" value="InterPro"/>
</dbReference>
<dbReference type="InterPro" id="IPR024372">
    <property type="entry name" value="Ecm29_N"/>
</dbReference>
<evidence type="ECO:0000259" key="6">
    <source>
        <dbReference type="Pfam" id="PF24492"/>
    </source>
</evidence>
<keyword evidence="2" id="KW-0963">Cytoplasm</keyword>
<dbReference type="Gene3D" id="1.25.10.10">
    <property type="entry name" value="Leucine-rich Repeat Variant"/>
    <property type="match status" value="3"/>
</dbReference>
<evidence type="ECO:0000256" key="1">
    <source>
        <dbReference type="ARBA" id="ARBA00004496"/>
    </source>
</evidence>
<sequence length="1807" mass="201373">MTSSEEREMQLLQKLEFNIASARSDEKFQSILDTYLAPLLLKAASESPNVRKKVVTMCQHISTRIKPQTIQLPVAKLMTQFNEKENSMIRNLDLMYIQQGVGRLSDQKKAELMPVVISSITKAGSHASQVFNLMLRLLESYKVPPRASKEDAELRAACGLSDEDAKHLADLLGKFILFTPQKAPGLQCCPGLTTEEYSFMMLEGKEGVWDPATGGLNLLRTKVLAAKILASGLFNDKERFLPALFAKADAASQISDVGEDMLKRALPAADLEDEALIEQLFEIYLGRDGVPKIRTALQIKILELLAKSTKGTSFTENVTKLIDSRISIQPSNPERVGPRLIYHDREGSKLQTVFFQYLQFVARVAPADTLHTISPRLIQNLHKSILAQGWPKPHPGEDLAHRGYCYELIGLIIGAAPREVLIGGNFGVLKWLLHSLAREESSSAVTISIEESLSAFMSALSKMEMEQEEQNLLETILVNEMTVSEDLSSHQRLRSTEYVAVRLANQCLSFSSAKARWVDVLGSRAVAGRQEVREAARQGLDPYWHLMQKGSTDLVFPSFSAVMAQFYPRQDPDYGQEPVELARQVRSEHPDCFPRMISFARQILVSEALSAANEAFKLDSDWQRRIDYALQDNDKARIAVKQYLQHHSIEEVNALPTLLSAMLIGITEGSLIPAGDYLIEFLPLASDADVLRLVPNLEQLVKTLLTNDPAKRRVAAQVYGVLASHPAKSHSEVRIDNSKLLDRVKAWDGEGSARSSQVHGAVLALGYFLSRCEYRDQGMMDEPLAQEYLATISAMLRSSQDASLLQACQVALGQLSIFGALTVVLISRYMNVREIFQKSYKMAKEGNHVTIVCLGQVSLMLPEDGDDLKFVEDELYKLHDVNQPEAHFAIGEAFSYLAAGWKSTALASNVDIDGPKPKGLERKSTLVSVTERILKDCANPKPSLRKAAVMWLLCLVQFCGQLPEIQQRLPRFQNAFKRCLSDRDSLVQESASRGLGLVYDQGDRKLKDDLVRDLMTSLSSDRQSQLAGNVSEETQLFEPGALPTEDGSVSTYKDIMNLASEVGDSSLVYRFMNMASSNAIWSSRAALGRFGLNNVLTDASVDKYLASHPKLYPKLFRYRFDPSRGVRSSMNSIWNSLIKDSAATIDTHFNEIMSDLLVSILGKEWRVRQASCAAIADLVQTQSSEKYENYLEPIWQKCFKVLDDIKDSVRTAAASLARTLTGVLTRTLETDHSNKRAAAMLGHVVPFLLSPSGMESTAEDVRAFAVHALLQIVKKANGEALRPVIPDIVERLIGSLSTLEPEAVNYLHLNASKYNLTEQQIDDRRLSYIRTSPHMEAVERCLDLLDAGTMEKLQPKLESAMVSAVGLPSKVASSRVLVTLSTRKIALFSPYADRFLKIIEKLVIDRNETVLSSYAVTAGYIARAASDSQILRLIEFCKRLYFESEGDRESATPKRAVASGDIIYSTAKHATDRFNAVATSVLPFVFIAKHDPNEHVQEQFQKTWEEAVGGPRAVSLYQIEIVRLATKHLDSPQWVLKHTSALAVADATTTLCSLGSGNLNGDHLWPALEKSLNGKTWPGKEAALQAFVRFVETAKPWYEPKKEICSAITKISLREASRQNATYRQHSIASLAQICRARSDENMFPQVYNLVEPILFLSEDPDEMEIDSDVLQQNTQAAAIEALLDSVPPSSGEDAEKAVSLLAKMTGHRSRKMWLKTFEALARLMERLEDVKNWVGNERVFEVLWNVLMTASPGTEALRLKWLETVRIWFELVPEKMKGRIRQGLGGMMKDEKSMSVKRGIERLVGM</sequence>
<dbReference type="GO" id="GO:0060090">
    <property type="term" value="F:molecular adaptor activity"/>
    <property type="evidence" value="ECO:0007669"/>
    <property type="project" value="InterPro"/>
</dbReference>
<keyword evidence="4" id="KW-0647">Proteasome</keyword>
<comment type="subcellular location">
    <subcellularLocation>
        <location evidence="1">Cytoplasm</location>
    </subcellularLocation>
</comment>
<keyword evidence="8" id="KW-1185">Reference proteome</keyword>
<dbReference type="InterPro" id="IPR011989">
    <property type="entry name" value="ARM-like"/>
</dbReference>
<dbReference type="InterPro" id="IPR016024">
    <property type="entry name" value="ARM-type_fold"/>
</dbReference>
<dbReference type="InterPro" id="IPR055443">
    <property type="entry name" value="HEAT_ECM29"/>
</dbReference>
<reference evidence="7" key="1">
    <citation type="journal article" date="2020" name="Stud. Mycol.">
        <title>101 Dothideomycetes genomes: a test case for predicting lifestyles and emergence of pathogens.</title>
        <authorList>
            <person name="Haridas S."/>
            <person name="Albert R."/>
            <person name="Binder M."/>
            <person name="Bloem J."/>
            <person name="Labutti K."/>
            <person name="Salamov A."/>
            <person name="Andreopoulos B."/>
            <person name="Baker S."/>
            <person name="Barry K."/>
            <person name="Bills G."/>
            <person name="Bluhm B."/>
            <person name="Cannon C."/>
            <person name="Castanera R."/>
            <person name="Culley D."/>
            <person name="Daum C."/>
            <person name="Ezra D."/>
            <person name="Gonzalez J."/>
            <person name="Henrissat B."/>
            <person name="Kuo A."/>
            <person name="Liang C."/>
            <person name="Lipzen A."/>
            <person name="Lutzoni F."/>
            <person name="Magnuson J."/>
            <person name="Mondo S."/>
            <person name="Nolan M."/>
            <person name="Ohm R."/>
            <person name="Pangilinan J."/>
            <person name="Park H.-J."/>
            <person name="Ramirez L."/>
            <person name="Alfaro M."/>
            <person name="Sun H."/>
            <person name="Tritt A."/>
            <person name="Yoshinaga Y."/>
            <person name="Zwiers L.-H."/>
            <person name="Turgeon B."/>
            <person name="Goodwin S."/>
            <person name="Spatafora J."/>
            <person name="Crous P."/>
            <person name="Grigoriev I."/>
        </authorList>
    </citation>
    <scope>NUCLEOTIDE SEQUENCE</scope>
    <source>
        <strain evidence="7">CBS 480.64</strain>
    </source>
</reference>
<evidence type="ECO:0000313" key="7">
    <source>
        <dbReference type="EMBL" id="KAF2863590.1"/>
    </source>
</evidence>
<evidence type="ECO:0000313" key="8">
    <source>
        <dbReference type="Proteomes" id="UP000799421"/>
    </source>
</evidence>
<gene>
    <name evidence="7" type="ORF">K470DRAFT_226160</name>
</gene>
<dbReference type="OrthoDB" id="16066at2759"/>
<feature type="domain" description="Proteasome component Ecm29 N-terminal" evidence="5">
    <location>
        <begin position="12"/>
        <end position="522"/>
    </location>
</feature>
<dbReference type="GO" id="GO:0005737">
    <property type="term" value="C:cytoplasm"/>
    <property type="evidence" value="ECO:0007669"/>
    <property type="project" value="UniProtKB-SubCell"/>
</dbReference>
<proteinExistence type="predicted"/>
<protein>
    <submittedName>
        <fullName evidence="7">ARM repeat-containing protein</fullName>
    </submittedName>
</protein>
<dbReference type="EMBL" id="MU005960">
    <property type="protein sequence ID" value="KAF2863590.1"/>
    <property type="molecule type" value="Genomic_DNA"/>
</dbReference>
<dbReference type="PANTHER" id="PTHR23346">
    <property type="entry name" value="TRANSLATIONAL ACTIVATOR GCN1-RELATED"/>
    <property type="match status" value="1"/>
</dbReference>
<keyword evidence="3" id="KW-0677">Repeat</keyword>
<dbReference type="GO" id="GO:0036503">
    <property type="term" value="P:ERAD pathway"/>
    <property type="evidence" value="ECO:0007669"/>
    <property type="project" value="TreeGrafter"/>
</dbReference>
<evidence type="ECO:0000256" key="3">
    <source>
        <dbReference type="ARBA" id="ARBA00022737"/>
    </source>
</evidence>
<evidence type="ECO:0000259" key="5">
    <source>
        <dbReference type="Pfam" id="PF13001"/>
    </source>
</evidence>
<dbReference type="Pfam" id="PF23731">
    <property type="entry name" value="ARM_ECM29_C"/>
    <property type="match status" value="1"/>
</dbReference>
<dbReference type="Pfam" id="PF13001">
    <property type="entry name" value="ECM29_N"/>
    <property type="match status" value="1"/>
</dbReference>
<dbReference type="SUPFAM" id="SSF48371">
    <property type="entry name" value="ARM repeat"/>
    <property type="match status" value="3"/>
</dbReference>
<dbReference type="GO" id="GO:0005634">
    <property type="term" value="C:nucleus"/>
    <property type="evidence" value="ECO:0007669"/>
    <property type="project" value="TreeGrafter"/>
</dbReference>
<dbReference type="PANTHER" id="PTHR23346:SF19">
    <property type="entry name" value="PROTEASOME ADAPTER AND SCAFFOLD PROTEIN ECM29"/>
    <property type="match status" value="1"/>
</dbReference>
<evidence type="ECO:0000256" key="2">
    <source>
        <dbReference type="ARBA" id="ARBA00022490"/>
    </source>
</evidence>
<dbReference type="Proteomes" id="UP000799421">
    <property type="component" value="Unassembled WGS sequence"/>
</dbReference>
<feature type="domain" description="Proteasome adapter and scaffold protein ECM29 HEAT-repeat" evidence="6">
    <location>
        <begin position="1281"/>
        <end position="1442"/>
    </location>
</feature>
<accession>A0A6A7C827</accession>